<dbReference type="InterPro" id="IPR001680">
    <property type="entry name" value="WD40_rpt"/>
</dbReference>
<evidence type="ECO:0000313" key="6">
    <source>
        <dbReference type="Proteomes" id="UP000054217"/>
    </source>
</evidence>
<evidence type="ECO:0000256" key="2">
    <source>
        <dbReference type="ARBA" id="ARBA00022737"/>
    </source>
</evidence>
<dbReference type="Proteomes" id="UP000054217">
    <property type="component" value="Unassembled WGS sequence"/>
</dbReference>
<dbReference type="HOGENOM" id="CLU_000288_6_0_1"/>
<feature type="repeat" description="WD" evidence="3">
    <location>
        <begin position="667"/>
        <end position="708"/>
    </location>
</feature>
<dbReference type="EMBL" id="KN832018">
    <property type="protein sequence ID" value="KIN98190.1"/>
    <property type="molecule type" value="Genomic_DNA"/>
</dbReference>
<organism evidence="5 6">
    <name type="scientific">Pisolithus tinctorius Marx 270</name>
    <dbReference type="NCBI Taxonomy" id="870435"/>
    <lineage>
        <taxon>Eukaryota</taxon>
        <taxon>Fungi</taxon>
        <taxon>Dikarya</taxon>
        <taxon>Basidiomycota</taxon>
        <taxon>Agaricomycotina</taxon>
        <taxon>Agaricomycetes</taxon>
        <taxon>Agaricomycetidae</taxon>
        <taxon>Boletales</taxon>
        <taxon>Sclerodermatineae</taxon>
        <taxon>Pisolithaceae</taxon>
        <taxon>Pisolithus</taxon>
    </lineage>
</organism>
<feature type="repeat" description="WD" evidence="3">
    <location>
        <begin position="710"/>
        <end position="751"/>
    </location>
</feature>
<evidence type="ECO:0000313" key="5">
    <source>
        <dbReference type="EMBL" id="KIN98190.1"/>
    </source>
</evidence>
<dbReference type="PANTHER" id="PTHR22847">
    <property type="entry name" value="WD40 REPEAT PROTEIN"/>
    <property type="match status" value="1"/>
</dbReference>
<dbReference type="CDD" id="cd00200">
    <property type="entry name" value="WD40"/>
    <property type="match status" value="1"/>
</dbReference>
<dbReference type="InterPro" id="IPR036322">
    <property type="entry name" value="WD40_repeat_dom_sf"/>
</dbReference>
<dbReference type="STRING" id="870435.A0A0C3NRN8"/>
<name>A0A0C3NRN8_PISTI</name>
<dbReference type="PROSITE" id="PS50294">
    <property type="entry name" value="WD_REPEATS_REGION"/>
    <property type="match status" value="7"/>
</dbReference>
<feature type="repeat" description="WD" evidence="3">
    <location>
        <begin position="624"/>
        <end position="665"/>
    </location>
</feature>
<feature type="repeat" description="WD" evidence="3">
    <location>
        <begin position="827"/>
        <end position="868"/>
    </location>
</feature>
<dbReference type="SUPFAM" id="SSF50978">
    <property type="entry name" value="WD40 repeat-like"/>
    <property type="match status" value="1"/>
</dbReference>
<dbReference type="PANTHER" id="PTHR22847:SF637">
    <property type="entry name" value="WD REPEAT DOMAIN 5B"/>
    <property type="match status" value="1"/>
</dbReference>
<accession>A0A0C3NRN8</accession>
<feature type="repeat" description="WD" evidence="3">
    <location>
        <begin position="796"/>
        <end position="828"/>
    </location>
</feature>
<evidence type="ECO:0000259" key="4">
    <source>
        <dbReference type="Pfam" id="PF24883"/>
    </source>
</evidence>
<dbReference type="InterPro" id="IPR056884">
    <property type="entry name" value="NPHP3-like_N"/>
</dbReference>
<dbReference type="InParanoid" id="A0A0C3NRN8"/>
<keyword evidence="6" id="KW-1185">Reference proteome</keyword>
<sequence>MAYARGAGLDTTKKCLDNTRTAVLQRIVRWITNHDADEPRIFWLGGQAGSGKSAIAHTVSSWVLEAGGLVACFCFARDKQGEHREQKILTTIARDLAEQDVVFRRALGDAFKKDHFLMTTADVMQQWQHLILGPLFKINGAIVGNAVLVIDALDESGQEMSRRHILSLLTLTEAAYLPPNVRILVTSRSLPDISYVLGSSAHVMKLSLDNISLSTEHDISQFIFYRLGYVNLKHIGSMERGRIAHKSSGLFEWARLACEFLKLDVPGQTAKERFDMLIAIQSGEGSALLHLTYTAILESIVPKSALKRYHSVMQQVLMMVEPLPMNTLNIMRSLFQKEEDHYDVAVVLKFMAPLLGGDDGNSKIPVHPHHESFYDFLTDQSQSGVYFVDTSNSYDLTFASLRVLSEHLQFNICGLESSYLSNSEIPDLAERINKNIPLHLSYSCQFWAQHLQKTAFDPILAGLVVAIVGSEKILFWLEIMSLLGEVGQAADALFCTTEWLQVGSPLLYGVEDILTLVQDGIAFIQNFGSVIAHSSSHLYISALPFVPSNTMLSAKLMPKFSGLAKVDKGQPKEWAAAKQALQGHTSLVNSVAFSPDGKTIVSGSDDKIVRIWNAGTGEQMGGPLQGHMSWVQSVAFSPDGGRVASGSDDKTVRVWDVEKGMQIGGPLQGHTDWVQSVAFSPDSKRVVSGSYDNTVRVWDVERGVQIGSPLLGHTASVNAVAFSHDGRKIVSASDDHTVRVWDVKKGGLHGTLICGHTSTISSAAFSYDSRRIVSGSDDMTIRVWDAKRGVQIGNSFQGHTDWVQSVTFSPDRMTIVSGSYDKTVRIWDGHDHWVQSVAFSLDGRRIVSGSYDNTLRVWDAQGYKNMINLKLPTDNETGEYYPSVMYSALFKELPVTTAYSICFSSSSSSHALQGSDQLLDGVLQEEEDVRSEPVKLHSDGWIRGPKRRLLLWIPPMFRVPFYSMWNTAVIPRGSCIELDLSQMVHGNKWHECYVKS</sequence>
<dbReference type="SMART" id="SM00320">
    <property type="entry name" value="WD40"/>
    <property type="match status" value="7"/>
</dbReference>
<dbReference type="Pfam" id="PF00400">
    <property type="entry name" value="WD40"/>
    <property type="match status" value="7"/>
</dbReference>
<feature type="domain" description="Nephrocystin 3-like N-terminal" evidence="4">
    <location>
        <begin position="27"/>
        <end position="188"/>
    </location>
</feature>
<dbReference type="InterPro" id="IPR027417">
    <property type="entry name" value="P-loop_NTPase"/>
</dbReference>
<protein>
    <recommendedName>
        <fullName evidence="4">Nephrocystin 3-like N-terminal domain-containing protein</fullName>
    </recommendedName>
</protein>
<dbReference type="Pfam" id="PF24883">
    <property type="entry name" value="NPHP3_N"/>
    <property type="match status" value="1"/>
</dbReference>
<dbReference type="PROSITE" id="PS00678">
    <property type="entry name" value="WD_REPEATS_1"/>
    <property type="match status" value="3"/>
</dbReference>
<reference evidence="5 6" key="1">
    <citation type="submission" date="2014-04" db="EMBL/GenBank/DDBJ databases">
        <authorList>
            <consortium name="DOE Joint Genome Institute"/>
            <person name="Kuo A."/>
            <person name="Kohler A."/>
            <person name="Costa M.D."/>
            <person name="Nagy L.G."/>
            <person name="Floudas D."/>
            <person name="Copeland A."/>
            <person name="Barry K.W."/>
            <person name="Cichocki N."/>
            <person name="Veneault-Fourrey C."/>
            <person name="LaButti K."/>
            <person name="Lindquist E.A."/>
            <person name="Lipzen A."/>
            <person name="Lundell T."/>
            <person name="Morin E."/>
            <person name="Murat C."/>
            <person name="Sun H."/>
            <person name="Tunlid A."/>
            <person name="Henrissat B."/>
            <person name="Grigoriev I.V."/>
            <person name="Hibbett D.S."/>
            <person name="Martin F."/>
            <person name="Nordberg H.P."/>
            <person name="Cantor M.N."/>
            <person name="Hua S.X."/>
        </authorList>
    </citation>
    <scope>NUCLEOTIDE SEQUENCE [LARGE SCALE GENOMIC DNA]</scope>
    <source>
        <strain evidence="5 6">Marx 270</strain>
    </source>
</reference>
<dbReference type="InterPro" id="IPR020472">
    <property type="entry name" value="WD40_PAC1"/>
</dbReference>
<dbReference type="PRINTS" id="PR00320">
    <property type="entry name" value="GPROTEINBRPT"/>
</dbReference>
<dbReference type="OrthoDB" id="2658414at2759"/>
<dbReference type="PROSITE" id="PS50082">
    <property type="entry name" value="WD_REPEATS_2"/>
    <property type="match status" value="7"/>
</dbReference>
<dbReference type="Gene3D" id="3.40.50.300">
    <property type="entry name" value="P-loop containing nucleotide triphosphate hydrolases"/>
    <property type="match status" value="1"/>
</dbReference>
<keyword evidence="1 3" id="KW-0853">WD repeat</keyword>
<dbReference type="InterPro" id="IPR019775">
    <property type="entry name" value="WD40_repeat_CS"/>
</dbReference>
<evidence type="ECO:0000256" key="1">
    <source>
        <dbReference type="ARBA" id="ARBA00022574"/>
    </source>
</evidence>
<dbReference type="SUPFAM" id="SSF52540">
    <property type="entry name" value="P-loop containing nucleoside triphosphate hydrolases"/>
    <property type="match status" value="1"/>
</dbReference>
<reference evidence="6" key="2">
    <citation type="submission" date="2015-01" db="EMBL/GenBank/DDBJ databases">
        <title>Evolutionary Origins and Diversification of the Mycorrhizal Mutualists.</title>
        <authorList>
            <consortium name="DOE Joint Genome Institute"/>
            <consortium name="Mycorrhizal Genomics Consortium"/>
            <person name="Kohler A."/>
            <person name="Kuo A."/>
            <person name="Nagy L.G."/>
            <person name="Floudas D."/>
            <person name="Copeland A."/>
            <person name="Barry K.W."/>
            <person name="Cichocki N."/>
            <person name="Veneault-Fourrey C."/>
            <person name="LaButti K."/>
            <person name="Lindquist E.A."/>
            <person name="Lipzen A."/>
            <person name="Lundell T."/>
            <person name="Morin E."/>
            <person name="Murat C."/>
            <person name="Riley R."/>
            <person name="Ohm R."/>
            <person name="Sun H."/>
            <person name="Tunlid A."/>
            <person name="Henrissat B."/>
            <person name="Grigoriev I.V."/>
            <person name="Hibbett D.S."/>
            <person name="Martin F."/>
        </authorList>
    </citation>
    <scope>NUCLEOTIDE SEQUENCE [LARGE SCALE GENOMIC DNA]</scope>
    <source>
        <strain evidence="6">Marx 270</strain>
    </source>
</reference>
<keyword evidence="2" id="KW-0677">Repeat</keyword>
<dbReference type="GO" id="GO:1990234">
    <property type="term" value="C:transferase complex"/>
    <property type="evidence" value="ECO:0007669"/>
    <property type="project" value="UniProtKB-ARBA"/>
</dbReference>
<dbReference type="InterPro" id="IPR015943">
    <property type="entry name" value="WD40/YVTN_repeat-like_dom_sf"/>
</dbReference>
<dbReference type="AlphaFoldDB" id="A0A0C3NRN8"/>
<proteinExistence type="predicted"/>
<dbReference type="Gene3D" id="2.130.10.10">
    <property type="entry name" value="YVTN repeat-like/Quinoprotein amine dehydrogenase"/>
    <property type="match status" value="4"/>
</dbReference>
<feature type="repeat" description="WD" evidence="3">
    <location>
        <begin position="753"/>
        <end position="794"/>
    </location>
</feature>
<evidence type="ECO:0000256" key="3">
    <source>
        <dbReference type="PROSITE-ProRule" id="PRU00221"/>
    </source>
</evidence>
<feature type="repeat" description="WD" evidence="3">
    <location>
        <begin position="581"/>
        <end position="622"/>
    </location>
</feature>
<gene>
    <name evidence="5" type="ORF">M404DRAFT_158233</name>
</gene>